<evidence type="ECO:0000313" key="2">
    <source>
        <dbReference type="Proteomes" id="UP000708208"/>
    </source>
</evidence>
<proteinExistence type="predicted"/>
<feature type="non-terminal residue" evidence="1">
    <location>
        <position position="173"/>
    </location>
</feature>
<evidence type="ECO:0000313" key="1">
    <source>
        <dbReference type="EMBL" id="CAG7818902.1"/>
    </source>
</evidence>
<name>A0A8J2KM12_9HEXA</name>
<reference evidence="1" key="1">
    <citation type="submission" date="2021-06" db="EMBL/GenBank/DDBJ databases">
        <authorList>
            <person name="Hodson N. C."/>
            <person name="Mongue J. A."/>
            <person name="Jaron S. K."/>
        </authorList>
    </citation>
    <scope>NUCLEOTIDE SEQUENCE</scope>
</reference>
<gene>
    <name evidence="1" type="ORF">AFUS01_LOCUS29379</name>
</gene>
<protein>
    <submittedName>
        <fullName evidence="1">Uncharacterized protein</fullName>
    </submittedName>
</protein>
<dbReference type="AlphaFoldDB" id="A0A8J2KM12"/>
<organism evidence="1 2">
    <name type="scientific">Allacma fusca</name>
    <dbReference type="NCBI Taxonomy" id="39272"/>
    <lineage>
        <taxon>Eukaryota</taxon>
        <taxon>Metazoa</taxon>
        <taxon>Ecdysozoa</taxon>
        <taxon>Arthropoda</taxon>
        <taxon>Hexapoda</taxon>
        <taxon>Collembola</taxon>
        <taxon>Symphypleona</taxon>
        <taxon>Sminthuridae</taxon>
        <taxon>Allacma</taxon>
    </lineage>
</organism>
<dbReference type="EMBL" id="CAJVCH010433729">
    <property type="protein sequence ID" value="CAG7818902.1"/>
    <property type="molecule type" value="Genomic_DNA"/>
</dbReference>
<dbReference type="Proteomes" id="UP000708208">
    <property type="component" value="Unassembled WGS sequence"/>
</dbReference>
<sequence length="173" mass="18759">VVDGKSIVGKSILDISQYILGPYGYIFEIVNLLHVALNEPASYLENGQQPFSRPEMISGGSREVLIVKMNNSGKGAGGLVSFRIGTTDLRLVVAFQIFNNGNKFGAAFVPSNFPADANLMVYLTSDDQWSTSPDRKFGMAKDGPLVIQTRNIRAKVSMTEGLKVALNIVVKTC</sequence>
<comment type="caution">
    <text evidence="1">The sequence shown here is derived from an EMBL/GenBank/DDBJ whole genome shotgun (WGS) entry which is preliminary data.</text>
</comment>
<keyword evidence="2" id="KW-1185">Reference proteome</keyword>
<accession>A0A8J2KM12</accession>